<keyword evidence="2" id="KW-1185">Reference proteome</keyword>
<comment type="caution">
    <text evidence="1">The sequence shown here is derived from an EMBL/GenBank/DDBJ whole genome shotgun (WGS) entry which is preliminary data.</text>
</comment>
<dbReference type="AlphaFoldDB" id="A0A972FQA1"/>
<evidence type="ECO:0000313" key="1">
    <source>
        <dbReference type="EMBL" id="NMH64165.1"/>
    </source>
</evidence>
<reference evidence="1" key="1">
    <citation type="submission" date="2020-04" db="EMBL/GenBank/DDBJ databases">
        <title>Description of Shewanella salipaludis sp. nov., isolated from a salt marsh.</title>
        <authorList>
            <person name="Park S."/>
            <person name="Yoon J.-H."/>
        </authorList>
    </citation>
    <scope>NUCLEOTIDE SEQUENCE</scope>
    <source>
        <strain evidence="1">SHSM-M6</strain>
    </source>
</reference>
<name>A0A972FQA1_9GAMM</name>
<sequence length="67" mass="7355">MPGRPKQQGYALVLRARDASHAYLGLDLSYGQLRDLVNYLRLSWSPQPGELSLESVGRLRVSGALGT</sequence>
<accession>A0A972FQA1</accession>
<organism evidence="1 2">
    <name type="scientific">Shewanella salipaludis</name>
    <dbReference type="NCBI Taxonomy" id="2723052"/>
    <lineage>
        <taxon>Bacteria</taxon>
        <taxon>Pseudomonadati</taxon>
        <taxon>Pseudomonadota</taxon>
        <taxon>Gammaproteobacteria</taxon>
        <taxon>Alteromonadales</taxon>
        <taxon>Shewanellaceae</taxon>
        <taxon>Shewanella</taxon>
    </lineage>
</organism>
<gene>
    <name evidence="1" type="ORF">HC757_03105</name>
</gene>
<evidence type="ECO:0000313" key="2">
    <source>
        <dbReference type="Proteomes" id="UP000737113"/>
    </source>
</evidence>
<dbReference type="Proteomes" id="UP000737113">
    <property type="component" value="Unassembled WGS sequence"/>
</dbReference>
<protein>
    <submittedName>
        <fullName evidence="1">Uncharacterized protein</fullName>
    </submittedName>
</protein>
<proteinExistence type="predicted"/>
<dbReference type="EMBL" id="JAAXYH010000002">
    <property type="protein sequence ID" value="NMH64165.1"/>
    <property type="molecule type" value="Genomic_DNA"/>
</dbReference>
<dbReference type="RefSeq" id="WP_169562862.1">
    <property type="nucleotide sequence ID" value="NZ_JAAXYH010000002.1"/>
</dbReference>